<name>A0ABM8IZJ0_9CREN</name>
<feature type="domain" description="Polymerase nucleotidyl transferase" evidence="1">
    <location>
        <begin position="20"/>
        <end position="76"/>
    </location>
</feature>
<dbReference type="PANTHER" id="PTHR43449:SF1">
    <property type="entry name" value="POLYMERASE BETA NUCLEOTIDYLTRANSFERASE DOMAIN-CONTAINING PROTEIN"/>
    <property type="match status" value="1"/>
</dbReference>
<dbReference type="Proteomes" id="UP001341135">
    <property type="component" value="Chromosome"/>
</dbReference>
<dbReference type="Pfam" id="PF01909">
    <property type="entry name" value="NTP_transf_2"/>
    <property type="match status" value="1"/>
</dbReference>
<dbReference type="SUPFAM" id="SSF81301">
    <property type="entry name" value="Nucleotidyltransferase"/>
    <property type="match status" value="1"/>
</dbReference>
<accession>A0ABM8IZJ0</accession>
<dbReference type="GeneID" id="89289166"/>
<sequence>MRQRRKHWKKLLEEVSRDVKRLVKDLEAYSVKVEKVLLFGSIARGDYTEDSDVDLVIVSRDWSQLRIEERLRLLYRLWRGRRDATFVPSTPEELKKLLQKSIVLQDASKYWIQLYPDDDG</sequence>
<protein>
    <submittedName>
        <fullName evidence="2">Nucleotidyltransferase domain-containing protein</fullName>
    </submittedName>
</protein>
<dbReference type="RefSeq" id="WP_338252778.1">
    <property type="nucleotide sequence ID" value="NZ_AP028907.1"/>
</dbReference>
<organism evidence="2 3">
    <name type="scientific">Pyrodictium abyssi</name>
    <dbReference type="NCBI Taxonomy" id="54256"/>
    <lineage>
        <taxon>Archaea</taxon>
        <taxon>Thermoproteota</taxon>
        <taxon>Thermoprotei</taxon>
        <taxon>Desulfurococcales</taxon>
        <taxon>Pyrodictiaceae</taxon>
        <taxon>Pyrodictium</taxon>
    </lineage>
</organism>
<gene>
    <name evidence="2" type="ORF">PABY_11470</name>
</gene>
<reference evidence="2 3" key="1">
    <citation type="submission" date="2023-09" db="EMBL/GenBank/DDBJ databases">
        <title>Pyrofollis japonicus gen. nov. sp. nov., a novel member of the family Pyrodictiaceae isolated from the Iheya North hydrothermal field.</title>
        <authorList>
            <person name="Miyazaki U."/>
            <person name="Sanari M."/>
            <person name="Tame A."/>
            <person name="Kitajima M."/>
            <person name="Okamoto A."/>
            <person name="Sawayama S."/>
            <person name="Miyazaki J."/>
            <person name="Takai K."/>
            <person name="Nakagawa S."/>
        </authorList>
    </citation>
    <scope>NUCLEOTIDE SEQUENCE [LARGE SCALE GENOMIC DNA]</scope>
    <source>
        <strain evidence="2 3">AV2</strain>
    </source>
</reference>
<dbReference type="InterPro" id="IPR043519">
    <property type="entry name" value="NT_sf"/>
</dbReference>
<dbReference type="Gene3D" id="3.30.460.10">
    <property type="entry name" value="Beta Polymerase, domain 2"/>
    <property type="match status" value="1"/>
</dbReference>
<keyword evidence="3" id="KW-1185">Reference proteome</keyword>
<evidence type="ECO:0000259" key="1">
    <source>
        <dbReference type="Pfam" id="PF01909"/>
    </source>
</evidence>
<dbReference type="EMBL" id="AP028907">
    <property type="protein sequence ID" value="BES81580.1"/>
    <property type="molecule type" value="Genomic_DNA"/>
</dbReference>
<dbReference type="InterPro" id="IPR002934">
    <property type="entry name" value="Polymerase_NTP_transf_dom"/>
</dbReference>
<proteinExistence type="predicted"/>
<dbReference type="PANTHER" id="PTHR43449">
    <property type="entry name" value="NUCLEOTIDYLTRANSFERASE"/>
    <property type="match status" value="1"/>
</dbReference>
<dbReference type="CDD" id="cd05403">
    <property type="entry name" value="NT_KNTase_like"/>
    <property type="match status" value="1"/>
</dbReference>
<evidence type="ECO:0000313" key="3">
    <source>
        <dbReference type="Proteomes" id="UP001341135"/>
    </source>
</evidence>
<evidence type="ECO:0000313" key="2">
    <source>
        <dbReference type="EMBL" id="BES81580.1"/>
    </source>
</evidence>